<dbReference type="Gene3D" id="3.60.60.10">
    <property type="entry name" value="Penicillin V Acylase, Chain A"/>
    <property type="match status" value="1"/>
</dbReference>
<dbReference type="AlphaFoldDB" id="A0A6N7X9S1"/>
<reference evidence="7 8" key="1">
    <citation type="submission" date="2019-08" db="EMBL/GenBank/DDBJ databases">
        <title>In-depth cultivation of the pig gut microbiome towards novel bacterial diversity and tailored functional studies.</title>
        <authorList>
            <person name="Wylensek D."/>
            <person name="Hitch T.C.A."/>
            <person name="Clavel T."/>
        </authorList>
    </citation>
    <scope>NUCLEOTIDE SEQUENCE [LARGE SCALE GENOMIC DNA]</scope>
    <source>
        <strain evidence="7 8">CA-Schmier-601-WT-1</strain>
    </source>
</reference>
<keyword evidence="8" id="KW-1185">Reference proteome</keyword>
<dbReference type="EMBL" id="VUNC01000002">
    <property type="protein sequence ID" value="MST72282.1"/>
    <property type="molecule type" value="Genomic_DNA"/>
</dbReference>
<evidence type="ECO:0000313" key="8">
    <source>
        <dbReference type="Proteomes" id="UP000469325"/>
    </source>
</evidence>
<sequence length="504" mass="56056">MACTTILVGKAASYDGSTIIARNEDSPSGVYNPKRMQVVHPSEQPRHYQAKISHVSIELPDNPMRYTSVPDADDSQGVWAAAGVNERNVAMTATETLTTNERVLGADPLVEYVPAKGTEGEEGYVPEVVGGIGEEDMVTITLPYVTSAREGARLLGSYLERYGTYEMNGIAFSDADEIWWLETVGGHHWIAKRVPDDSYVTMPNQLGIDEFDLRDALGDQVEHMCSPDLAEFMERHHLDLTLGGDEGVFNPRDAFGSHSDADHVYNTPRAWSMQRFLNPRVNFWDGQDADFRPEDDDIPWSRVPERKVTIEDVKYVLSLHYQGTPYDPYGSEGTEATRGRYRPIGINRNGQLAVLQIRPYLPESCRALQWMAYGSNAFNALVPLYANVDRTPEYLSNTTAKVTTESFYWANRIIAALADPHFNSCAVHIERYQEAVGSKGHAAVNATDDDMVARDLSYVDATDALTKENDAIAAMLRDETDKVLSEVLYTASEGMRNAFARSDG</sequence>
<dbReference type="GO" id="GO:0070004">
    <property type="term" value="F:cysteine-type exopeptidase activity"/>
    <property type="evidence" value="ECO:0007669"/>
    <property type="project" value="InterPro"/>
</dbReference>
<organism evidence="7 8">
    <name type="scientific">Olsenella porci</name>
    <dbReference type="NCBI Taxonomy" id="2652279"/>
    <lineage>
        <taxon>Bacteria</taxon>
        <taxon>Bacillati</taxon>
        <taxon>Actinomycetota</taxon>
        <taxon>Coriobacteriia</taxon>
        <taxon>Coriobacteriales</taxon>
        <taxon>Atopobiaceae</taxon>
        <taxon>Olsenella</taxon>
    </lineage>
</organism>
<dbReference type="InterPro" id="IPR005322">
    <property type="entry name" value="Peptidase_C69"/>
</dbReference>
<evidence type="ECO:0000256" key="6">
    <source>
        <dbReference type="RuleBase" id="RU364089"/>
    </source>
</evidence>
<comment type="catalytic activity">
    <reaction evidence="1">
        <text>an L-aminoacyl-L-amino acid + H2O = 2 an L-alpha-amino acid</text>
        <dbReference type="Rhea" id="RHEA:48940"/>
        <dbReference type="ChEBI" id="CHEBI:15377"/>
        <dbReference type="ChEBI" id="CHEBI:59869"/>
        <dbReference type="ChEBI" id="CHEBI:77460"/>
        <dbReference type="EC" id="3.4.13.19"/>
    </reaction>
</comment>
<evidence type="ECO:0000256" key="2">
    <source>
        <dbReference type="ARBA" id="ARBA00007225"/>
    </source>
</evidence>
<dbReference type="EC" id="3.4.-.-" evidence="6"/>
<dbReference type="Pfam" id="PF03577">
    <property type="entry name" value="Peptidase_C69"/>
    <property type="match status" value="1"/>
</dbReference>
<gene>
    <name evidence="7" type="ORF">FYJ68_04055</name>
</gene>
<dbReference type="Proteomes" id="UP000469325">
    <property type="component" value="Unassembled WGS sequence"/>
</dbReference>
<dbReference type="RefSeq" id="WP_154434207.1">
    <property type="nucleotide sequence ID" value="NZ_VUNC01000002.1"/>
</dbReference>
<accession>A0A6N7X9S1</accession>
<evidence type="ECO:0000256" key="3">
    <source>
        <dbReference type="ARBA" id="ARBA00022670"/>
    </source>
</evidence>
<protein>
    <recommendedName>
        <fullName evidence="6">Dipeptidase</fullName>
        <ecNumber evidence="6">3.4.-.-</ecNumber>
    </recommendedName>
</protein>
<dbReference type="InterPro" id="IPR047804">
    <property type="entry name" value="C69_dipept_A-like"/>
</dbReference>
<dbReference type="NCBIfam" id="NF033678">
    <property type="entry name" value="C69_fam_dipept"/>
    <property type="match status" value="1"/>
</dbReference>
<keyword evidence="4 6" id="KW-0378">Hydrolase</keyword>
<name>A0A6N7X9S1_9ACTN</name>
<keyword evidence="3 6" id="KW-0645">Protease</keyword>
<dbReference type="PANTHER" id="PTHR12994">
    <property type="entry name" value="SECERNIN"/>
    <property type="match status" value="1"/>
</dbReference>
<dbReference type="GO" id="GO:0016805">
    <property type="term" value="F:dipeptidase activity"/>
    <property type="evidence" value="ECO:0007669"/>
    <property type="project" value="UniProtKB-KW"/>
</dbReference>
<evidence type="ECO:0000256" key="5">
    <source>
        <dbReference type="ARBA" id="ARBA00022997"/>
    </source>
</evidence>
<dbReference type="GO" id="GO:0006508">
    <property type="term" value="P:proteolysis"/>
    <property type="evidence" value="ECO:0007669"/>
    <property type="project" value="UniProtKB-KW"/>
</dbReference>
<evidence type="ECO:0000256" key="4">
    <source>
        <dbReference type="ARBA" id="ARBA00022801"/>
    </source>
</evidence>
<comment type="similarity">
    <text evidence="2 6">Belongs to the peptidase C69 family.</text>
</comment>
<keyword evidence="5 6" id="KW-0224">Dipeptidase</keyword>
<dbReference type="PANTHER" id="PTHR12994:SF17">
    <property type="entry name" value="LD30995P"/>
    <property type="match status" value="1"/>
</dbReference>
<proteinExistence type="inferred from homology"/>
<evidence type="ECO:0000256" key="1">
    <source>
        <dbReference type="ARBA" id="ARBA00001670"/>
    </source>
</evidence>
<evidence type="ECO:0000313" key="7">
    <source>
        <dbReference type="EMBL" id="MST72282.1"/>
    </source>
</evidence>
<comment type="caution">
    <text evidence="7">The sequence shown here is derived from an EMBL/GenBank/DDBJ whole genome shotgun (WGS) entry which is preliminary data.</text>
</comment>